<proteinExistence type="predicted"/>
<dbReference type="Proteomes" id="UP000197446">
    <property type="component" value="Unassembled WGS sequence"/>
</dbReference>
<sequence>MTTQTGGSKAVMVLLRPCWRIAQWSHGPSRPAVAPRGLTWLWPACKPAQACTRVTLGYWTGRGRRADDRYPTDHVELDRMAHLEPLDPQSLEVKISELLVATADGHDPDLDRAISEVLQLLRRQLRMDVVFVSEFVEGERVFRFMRGGEVLGLHEGDSAPLESSYCHQVVTGRMPELVTNAADLVARGELPDTGLPIGAHLSTPVVLPDGRVYGTVCCFSTAAKPELQLSDLACLRQCARLVARKVEVAAHAGFAPTEPAPFPEITGQG</sequence>
<keyword evidence="3" id="KW-1185">Reference proteome</keyword>
<evidence type="ECO:0000313" key="2">
    <source>
        <dbReference type="EMBL" id="OWR03256.1"/>
    </source>
</evidence>
<dbReference type="AlphaFoldDB" id="A0A254N5B4"/>
<dbReference type="SMART" id="SM00065">
    <property type="entry name" value="GAF"/>
    <property type="match status" value="1"/>
</dbReference>
<dbReference type="PANTHER" id="PTHR43102">
    <property type="entry name" value="SLR1143 PROTEIN"/>
    <property type="match status" value="1"/>
</dbReference>
<reference evidence="2 3" key="1">
    <citation type="journal article" date="2007" name="Int. J. Syst. Evol. Microbiol.">
        <title>Description of Pelomonas aquatica sp. nov. and Pelomonas puraquae sp. nov., isolated from industrial and haemodialysis water.</title>
        <authorList>
            <person name="Gomila M."/>
            <person name="Bowien B."/>
            <person name="Falsen E."/>
            <person name="Moore E.R."/>
            <person name="Lalucat J."/>
        </authorList>
    </citation>
    <scope>NUCLEOTIDE SEQUENCE [LARGE SCALE GENOMIC DNA]</scope>
    <source>
        <strain evidence="2 3">CCUG 52769</strain>
    </source>
</reference>
<organism evidence="2 3">
    <name type="scientific">Roseateles puraquae</name>
    <dbReference type="NCBI Taxonomy" id="431059"/>
    <lineage>
        <taxon>Bacteria</taxon>
        <taxon>Pseudomonadati</taxon>
        <taxon>Pseudomonadota</taxon>
        <taxon>Betaproteobacteria</taxon>
        <taxon>Burkholderiales</taxon>
        <taxon>Sphaerotilaceae</taxon>
        <taxon>Roseateles</taxon>
    </lineage>
</organism>
<comment type="caution">
    <text evidence="2">The sequence shown here is derived from an EMBL/GenBank/DDBJ whole genome shotgun (WGS) entry which is preliminary data.</text>
</comment>
<evidence type="ECO:0000259" key="1">
    <source>
        <dbReference type="SMART" id="SM00065"/>
    </source>
</evidence>
<dbReference type="Pfam" id="PF01590">
    <property type="entry name" value="GAF"/>
    <property type="match status" value="1"/>
</dbReference>
<evidence type="ECO:0000313" key="3">
    <source>
        <dbReference type="Proteomes" id="UP000197446"/>
    </source>
</evidence>
<protein>
    <recommendedName>
        <fullName evidence="1">GAF domain-containing protein</fullName>
    </recommendedName>
</protein>
<name>A0A254N5B4_9BURK</name>
<dbReference type="Gene3D" id="3.30.450.40">
    <property type="match status" value="1"/>
</dbReference>
<dbReference type="InterPro" id="IPR029016">
    <property type="entry name" value="GAF-like_dom_sf"/>
</dbReference>
<dbReference type="EMBL" id="NISI01000006">
    <property type="protein sequence ID" value="OWR03256.1"/>
    <property type="molecule type" value="Genomic_DNA"/>
</dbReference>
<accession>A0A254N5B4</accession>
<feature type="domain" description="GAF" evidence="1">
    <location>
        <begin position="109"/>
        <end position="256"/>
    </location>
</feature>
<dbReference type="SUPFAM" id="SSF55781">
    <property type="entry name" value="GAF domain-like"/>
    <property type="match status" value="1"/>
</dbReference>
<dbReference type="PANTHER" id="PTHR43102:SF2">
    <property type="entry name" value="GAF DOMAIN-CONTAINING PROTEIN"/>
    <property type="match status" value="1"/>
</dbReference>
<gene>
    <name evidence="2" type="ORF">CDO81_17000</name>
</gene>
<dbReference type="InterPro" id="IPR003018">
    <property type="entry name" value="GAF"/>
</dbReference>